<keyword evidence="2" id="KW-1185">Reference proteome</keyword>
<reference evidence="1" key="1">
    <citation type="journal article" date="2020" name="Cell">
        <title>Large-Scale Comparative Analyses of Tick Genomes Elucidate Their Genetic Diversity and Vector Capacities.</title>
        <authorList>
            <consortium name="Tick Genome and Microbiome Consortium (TIGMIC)"/>
            <person name="Jia N."/>
            <person name="Wang J."/>
            <person name="Shi W."/>
            <person name="Du L."/>
            <person name="Sun Y."/>
            <person name="Zhan W."/>
            <person name="Jiang J.F."/>
            <person name="Wang Q."/>
            <person name="Zhang B."/>
            <person name="Ji P."/>
            <person name="Bell-Sakyi L."/>
            <person name="Cui X.M."/>
            <person name="Yuan T.T."/>
            <person name="Jiang B.G."/>
            <person name="Yang W.F."/>
            <person name="Lam T.T."/>
            <person name="Chang Q.C."/>
            <person name="Ding S.J."/>
            <person name="Wang X.J."/>
            <person name="Zhu J.G."/>
            <person name="Ruan X.D."/>
            <person name="Zhao L."/>
            <person name="Wei J.T."/>
            <person name="Ye R.Z."/>
            <person name="Que T.C."/>
            <person name="Du C.H."/>
            <person name="Zhou Y.H."/>
            <person name="Cheng J.X."/>
            <person name="Dai P.F."/>
            <person name="Guo W.B."/>
            <person name="Han X.H."/>
            <person name="Huang E.J."/>
            <person name="Li L.F."/>
            <person name="Wei W."/>
            <person name="Gao Y.C."/>
            <person name="Liu J.Z."/>
            <person name="Shao H.Z."/>
            <person name="Wang X."/>
            <person name="Wang C.C."/>
            <person name="Yang T.C."/>
            <person name="Huo Q.B."/>
            <person name="Li W."/>
            <person name="Chen H.Y."/>
            <person name="Chen S.E."/>
            <person name="Zhou L.G."/>
            <person name="Ni X.B."/>
            <person name="Tian J.H."/>
            <person name="Sheng Y."/>
            <person name="Liu T."/>
            <person name="Pan Y.S."/>
            <person name="Xia L.Y."/>
            <person name="Li J."/>
            <person name="Zhao F."/>
            <person name="Cao W.C."/>
        </authorList>
    </citation>
    <scope>NUCLEOTIDE SEQUENCE</scope>
    <source>
        <strain evidence="1">Rmic-2018</strain>
    </source>
</reference>
<sequence length="431" mass="48285">MSGLGSNPAMARTHMQRLLFVQIFCVARLQSFPGGLQHAAHQSPAPQAKLPLHALDASAGIHRLHCAVDTLPSAPHECPSIFPPVPPSLLPPFPSWSRGTETELTSHRYDKSFTKGRMLFSGLGSTSAMARTHMQRLLFVQVKNSCSLFSKRTKYAALLVLPSANCCLEVVSSSIRALRVLLLLCGDIETNPGPATRSSNTETPNDVMSVLKDIQSAQAAILNEMKSIRSTLLQHEQKFEEITKRLSKIEDNCSVIAAVKEKVDGLQTLTETNCGDIASLVPRMDDSEDRQRRCNLVFYGFEDARDETWAQSEKRVMDLCLANRDISVQPRDIERAHRIGRFQPSKNRPIIVRFCHFKDRELVLSNAKKLKDTNYSISEDVSPNTRKARKHLIEFGKASRKAYKLRYNKLTIDGTAYVFDRSSEKVIPLRP</sequence>
<proteinExistence type="predicted"/>
<reference evidence="1" key="2">
    <citation type="submission" date="2021-09" db="EMBL/GenBank/DDBJ databases">
        <authorList>
            <person name="Jia N."/>
            <person name="Wang J."/>
            <person name="Shi W."/>
            <person name="Du L."/>
            <person name="Sun Y."/>
            <person name="Zhan W."/>
            <person name="Jiang J."/>
            <person name="Wang Q."/>
            <person name="Zhang B."/>
            <person name="Ji P."/>
            <person name="Sakyi L.B."/>
            <person name="Cui X."/>
            <person name="Yuan T."/>
            <person name="Jiang B."/>
            <person name="Yang W."/>
            <person name="Lam T.T.-Y."/>
            <person name="Chang Q."/>
            <person name="Ding S."/>
            <person name="Wang X."/>
            <person name="Zhu J."/>
            <person name="Ruan X."/>
            <person name="Zhao L."/>
            <person name="Wei J."/>
            <person name="Que T."/>
            <person name="Du C."/>
            <person name="Cheng J."/>
            <person name="Dai P."/>
            <person name="Han X."/>
            <person name="Huang E."/>
            <person name="Gao Y."/>
            <person name="Liu J."/>
            <person name="Shao H."/>
            <person name="Ye R."/>
            <person name="Li L."/>
            <person name="Wei W."/>
            <person name="Wang X."/>
            <person name="Wang C."/>
            <person name="Huo Q."/>
            <person name="Li W."/>
            <person name="Guo W."/>
            <person name="Chen H."/>
            <person name="Chen S."/>
            <person name="Zhou L."/>
            <person name="Zhou L."/>
            <person name="Ni X."/>
            <person name="Tian J."/>
            <person name="Zhou Y."/>
            <person name="Sheng Y."/>
            <person name="Liu T."/>
            <person name="Pan Y."/>
            <person name="Xia L."/>
            <person name="Li J."/>
            <person name="Zhao F."/>
            <person name="Cao W."/>
        </authorList>
    </citation>
    <scope>NUCLEOTIDE SEQUENCE</scope>
    <source>
        <strain evidence="1">Rmic-2018</strain>
        <tissue evidence="1">Larvae</tissue>
    </source>
</reference>
<accession>A0A9J6E2F8</accession>
<dbReference type="AlphaFoldDB" id="A0A9J6E2F8"/>
<comment type="caution">
    <text evidence="1">The sequence shown here is derived from an EMBL/GenBank/DDBJ whole genome shotgun (WGS) entry which is preliminary data.</text>
</comment>
<protein>
    <submittedName>
        <fullName evidence="1">Uncharacterized protein</fullName>
    </submittedName>
</protein>
<dbReference type="EMBL" id="JABSTU010000006">
    <property type="protein sequence ID" value="KAH8028333.1"/>
    <property type="molecule type" value="Genomic_DNA"/>
</dbReference>
<dbReference type="VEuPathDB" id="VectorBase:LOC119166656"/>
<gene>
    <name evidence="1" type="ORF">HPB51_016156</name>
</gene>
<name>A0A9J6E2F8_RHIMP</name>
<evidence type="ECO:0000313" key="1">
    <source>
        <dbReference type="EMBL" id="KAH8028333.1"/>
    </source>
</evidence>
<dbReference type="InterPro" id="IPR004244">
    <property type="entry name" value="Transposase_22"/>
</dbReference>
<organism evidence="1 2">
    <name type="scientific">Rhipicephalus microplus</name>
    <name type="common">Cattle tick</name>
    <name type="synonym">Boophilus microplus</name>
    <dbReference type="NCBI Taxonomy" id="6941"/>
    <lineage>
        <taxon>Eukaryota</taxon>
        <taxon>Metazoa</taxon>
        <taxon>Ecdysozoa</taxon>
        <taxon>Arthropoda</taxon>
        <taxon>Chelicerata</taxon>
        <taxon>Arachnida</taxon>
        <taxon>Acari</taxon>
        <taxon>Parasitiformes</taxon>
        <taxon>Ixodida</taxon>
        <taxon>Ixodoidea</taxon>
        <taxon>Ixodidae</taxon>
        <taxon>Rhipicephalinae</taxon>
        <taxon>Rhipicephalus</taxon>
        <taxon>Boophilus</taxon>
    </lineage>
</organism>
<evidence type="ECO:0000313" key="2">
    <source>
        <dbReference type="Proteomes" id="UP000821866"/>
    </source>
</evidence>
<dbReference type="Gene3D" id="3.30.70.1820">
    <property type="entry name" value="L1 transposable element, RRM domain"/>
    <property type="match status" value="1"/>
</dbReference>
<dbReference type="Proteomes" id="UP000821866">
    <property type="component" value="Chromosome 4"/>
</dbReference>
<dbReference type="PANTHER" id="PTHR11505">
    <property type="entry name" value="L1 TRANSPOSABLE ELEMENT-RELATED"/>
    <property type="match status" value="1"/>
</dbReference>